<dbReference type="EMBL" id="HE797444">
    <property type="protein sequence ID" value="CCM06674.1"/>
    <property type="molecule type" value="Genomic_DNA"/>
</dbReference>
<proteinExistence type="predicted"/>
<dbReference type="AlphaFoldDB" id="J4H5G0"/>
<reference evidence="1 2" key="1">
    <citation type="journal article" date="2012" name="Appl. Environ. Microbiol.">
        <title>Short-read sequencing for genomic analysis of the brown rot fungus Fibroporia radiculosa.</title>
        <authorList>
            <person name="Tang J.D."/>
            <person name="Perkins A.D."/>
            <person name="Sonstegard T.S."/>
            <person name="Schroeder S.G."/>
            <person name="Burgess S.C."/>
            <person name="Diehl S.V."/>
        </authorList>
    </citation>
    <scope>NUCLEOTIDE SEQUENCE [LARGE SCALE GENOMIC DNA]</scope>
    <source>
        <strain evidence="1 2">TFFH 294</strain>
    </source>
</reference>
<accession>J4H5G0</accession>
<protein>
    <submittedName>
        <fullName evidence="1">Uncharacterized protein</fullName>
    </submittedName>
</protein>
<organism evidence="1 2">
    <name type="scientific">Fibroporia radiculosa</name>
    <dbReference type="NCBI Taxonomy" id="599839"/>
    <lineage>
        <taxon>Eukaryota</taxon>
        <taxon>Fungi</taxon>
        <taxon>Dikarya</taxon>
        <taxon>Basidiomycota</taxon>
        <taxon>Agaricomycotina</taxon>
        <taxon>Agaricomycetes</taxon>
        <taxon>Polyporales</taxon>
        <taxon>Fibroporiaceae</taxon>
        <taxon>Fibroporia</taxon>
    </lineage>
</organism>
<evidence type="ECO:0000313" key="1">
    <source>
        <dbReference type="EMBL" id="CCM06674.1"/>
    </source>
</evidence>
<dbReference type="InParanoid" id="J4H5G0"/>
<evidence type="ECO:0000313" key="2">
    <source>
        <dbReference type="Proteomes" id="UP000006352"/>
    </source>
</evidence>
<sequence length="103" mass="10754">MAVAQAVDLLLQLEHHPLTPNSHPDPKTLAIVSSRPTSARYASSRYPTHPSTLSQRPSACLQFPAPVALPASPSLRIGDEYSIPTRGGAQMAGTGALESAAVV</sequence>
<dbReference type="RefSeq" id="XP_012185957.1">
    <property type="nucleotide sequence ID" value="XM_012330567.1"/>
</dbReference>
<dbReference type="HOGENOM" id="CLU_2263782_0_0_1"/>
<gene>
    <name evidence="1" type="ORF">FIBRA_08959</name>
</gene>
<name>J4H5G0_9APHY</name>
<dbReference type="GeneID" id="24101574"/>
<dbReference type="Proteomes" id="UP000006352">
    <property type="component" value="Unassembled WGS sequence"/>
</dbReference>
<keyword evidence="2" id="KW-1185">Reference proteome</keyword>